<reference evidence="3" key="1">
    <citation type="journal article" date="2019" name="Int. J. Syst. Evol. Microbiol.">
        <title>The Global Catalogue of Microorganisms (GCM) 10K type strain sequencing project: providing services to taxonomists for standard genome sequencing and annotation.</title>
        <authorList>
            <consortium name="The Broad Institute Genomics Platform"/>
            <consortium name="The Broad Institute Genome Sequencing Center for Infectious Disease"/>
            <person name="Wu L."/>
            <person name="Ma J."/>
        </authorList>
    </citation>
    <scope>NUCLEOTIDE SEQUENCE [LARGE SCALE GENOMIC DNA]</scope>
    <source>
        <strain evidence="3">CGMCC 1.16619</strain>
    </source>
</reference>
<feature type="region of interest" description="Disordered" evidence="1">
    <location>
        <begin position="30"/>
        <end position="203"/>
    </location>
</feature>
<name>A0ABW0QQU7_9GAMM</name>
<feature type="compositionally biased region" description="Low complexity" evidence="1">
    <location>
        <begin position="138"/>
        <end position="149"/>
    </location>
</feature>
<dbReference type="EMBL" id="JBHSNF010000003">
    <property type="protein sequence ID" value="MFC5526868.1"/>
    <property type="molecule type" value="Genomic_DNA"/>
</dbReference>
<accession>A0ABW0QQU7</accession>
<proteinExistence type="predicted"/>
<dbReference type="Proteomes" id="UP001596114">
    <property type="component" value="Unassembled WGS sequence"/>
</dbReference>
<organism evidence="2 3">
    <name type="scientific">Rhodanobacter ginsengisoli</name>
    <dbReference type="NCBI Taxonomy" id="418646"/>
    <lineage>
        <taxon>Bacteria</taxon>
        <taxon>Pseudomonadati</taxon>
        <taxon>Pseudomonadota</taxon>
        <taxon>Gammaproteobacteria</taxon>
        <taxon>Lysobacterales</taxon>
        <taxon>Rhodanobacteraceae</taxon>
        <taxon>Rhodanobacter</taxon>
    </lineage>
</organism>
<gene>
    <name evidence="2" type="ORF">ACFPPA_14095</name>
</gene>
<sequence>MSDFLDRLASKAIGSETALVPRLPSLFEPSRRAPILPLGDEGDAPSRGREVPAATNALPAAPQVQPTHAAGPAKWRRAQAMPIDPPPVSMPELAVAPAQRPSSAIEPASRSTPPPERLAAPSIGEHPDTTRLPSPVSPRQTRLAPARQAPAPPSACGSLRPAPTPMPVFAAPRAGPAPAPSGQAAARRAPAVPVASATGASSEPVVHVSIGRLEVRAAAATGDGPRRRDGPRPSSLDDYLRQRGDKGAR</sequence>
<evidence type="ECO:0000313" key="3">
    <source>
        <dbReference type="Proteomes" id="UP001596114"/>
    </source>
</evidence>
<comment type="caution">
    <text evidence="2">The sequence shown here is derived from an EMBL/GenBank/DDBJ whole genome shotgun (WGS) entry which is preliminary data.</text>
</comment>
<evidence type="ECO:0000313" key="2">
    <source>
        <dbReference type="EMBL" id="MFC5526868.1"/>
    </source>
</evidence>
<protein>
    <submittedName>
        <fullName evidence="2">Uncharacterized protein</fullName>
    </submittedName>
</protein>
<feature type="region of interest" description="Disordered" evidence="1">
    <location>
        <begin position="217"/>
        <end position="249"/>
    </location>
</feature>
<feature type="compositionally biased region" description="Low complexity" evidence="1">
    <location>
        <begin position="170"/>
        <end position="197"/>
    </location>
</feature>
<evidence type="ECO:0000256" key="1">
    <source>
        <dbReference type="SAM" id="MobiDB-lite"/>
    </source>
</evidence>
<dbReference type="RefSeq" id="WP_377320990.1">
    <property type="nucleotide sequence ID" value="NZ_JBHSNF010000003.1"/>
</dbReference>
<feature type="compositionally biased region" description="Basic and acidic residues" evidence="1">
    <location>
        <begin position="238"/>
        <end position="249"/>
    </location>
</feature>
<keyword evidence="3" id="KW-1185">Reference proteome</keyword>